<dbReference type="EMBL" id="GGEC01091015">
    <property type="protein sequence ID" value="MBX71499.1"/>
    <property type="molecule type" value="Transcribed_RNA"/>
</dbReference>
<accession>A0A2P2QWW6</accession>
<dbReference type="AlphaFoldDB" id="A0A2P2QWW6"/>
<name>A0A2P2QWW6_RHIMU</name>
<protein>
    <submittedName>
        <fullName evidence="1">Uncharacterized protein</fullName>
    </submittedName>
</protein>
<reference evidence="1" key="1">
    <citation type="submission" date="2018-02" db="EMBL/GenBank/DDBJ databases">
        <title>Rhizophora mucronata_Transcriptome.</title>
        <authorList>
            <person name="Meera S.P."/>
            <person name="Sreeshan A."/>
            <person name="Augustine A."/>
        </authorList>
    </citation>
    <scope>NUCLEOTIDE SEQUENCE</scope>
    <source>
        <tissue evidence="1">Leaf</tissue>
    </source>
</reference>
<organism evidence="1">
    <name type="scientific">Rhizophora mucronata</name>
    <name type="common">Asiatic mangrove</name>
    <dbReference type="NCBI Taxonomy" id="61149"/>
    <lineage>
        <taxon>Eukaryota</taxon>
        <taxon>Viridiplantae</taxon>
        <taxon>Streptophyta</taxon>
        <taxon>Embryophyta</taxon>
        <taxon>Tracheophyta</taxon>
        <taxon>Spermatophyta</taxon>
        <taxon>Magnoliopsida</taxon>
        <taxon>eudicotyledons</taxon>
        <taxon>Gunneridae</taxon>
        <taxon>Pentapetalae</taxon>
        <taxon>rosids</taxon>
        <taxon>fabids</taxon>
        <taxon>Malpighiales</taxon>
        <taxon>Rhizophoraceae</taxon>
        <taxon>Rhizophora</taxon>
    </lineage>
</organism>
<sequence length="52" mass="6101">MNERIAVCGTRLRIDNERELAAGNNYHSFCFSFSKILSKFSWLLLIAFLYQI</sequence>
<proteinExistence type="predicted"/>
<evidence type="ECO:0000313" key="1">
    <source>
        <dbReference type="EMBL" id="MBX71499.1"/>
    </source>
</evidence>